<dbReference type="Proteomes" id="UP000249396">
    <property type="component" value="Unassembled WGS sequence"/>
</dbReference>
<organism evidence="1 2">
    <name type="scientific">Candidatus Methylumidiphilus alinenensis</name>
    <dbReference type="NCBI Taxonomy" id="2202197"/>
    <lineage>
        <taxon>Bacteria</taxon>
        <taxon>Pseudomonadati</taxon>
        <taxon>Pseudomonadota</taxon>
        <taxon>Gammaproteobacteria</taxon>
        <taxon>Methylococcales</taxon>
        <taxon>Candidatus Methylumidiphilus</taxon>
    </lineage>
</organism>
<proteinExistence type="predicted"/>
<protein>
    <submittedName>
        <fullName evidence="1">Uncharacterized protein</fullName>
    </submittedName>
</protein>
<name>A0A2W4RJR1_9GAMM</name>
<accession>A0A2W4RJR1</accession>
<sequence>MHRLPYAFSDDIDCPEFHLPVFWIPAFPAGMTVLAGSFQSQRLVIPAGIAGTQSPWRAMYRLPYAFSDAIDCPQFHLPVFWIPAIPAGMTVLAGSFQSQRLVIPAGIAGI</sequence>
<evidence type="ECO:0000313" key="1">
    <source>
        <dbReference type="EMBL" id="PZN84062.1"/>
    </source>
</evidence>
<gene>
    <name evidence="1" type="ORF">DM484_03370</name>
</gene>
<reference evidence="1 2" key="1">
    <citation type="journal article" date="2018" name="Aquat. Microb. Ecol.">
        <title>Gammaproteobacterial methanotrophs dominate.</title>
        <authorList>
            <person name="Rissanen A.J."/>
            <person name="Saarenheimo J."/>
            <person name="Tiirola M."/>
            <person name="Peura S."/>
            <person name="Aalto S.L."/>
            <person name="Karvinen A."/>
            <person name="Nykanen H."/>
        </authorList>
    </citation>
    <scope>NUCLEOTIDE SEQUENCE [LARGE SCALE GENOMIC DNA]</scope>
    <source>
        <strain evidence="1">AMbin10</strain>
    </source>
</reference>
<comment type="caution">
    <text evidence="1">The sequence shown here is derived from an EMBL/GenBank/DDBJ whole genome shotgun (WGS) entry which is preliminary data.</text>
</comment>
<dbReference type="EMBL" id="QJPH01000166">
    <property type="protein sequence ID" value="PZN84062.1"/>
    <property type="molecule type" value="Genomic_DNA"/>
</dbReference>
<evidence type="ECO:0000313" key="2">
    <source>
        <dbReference type="Proteomes" id="UP000249396"/>
    </source>
</evidence>
<dbReference type="AlphaFoldDB" id="A0A2W4RJR1"/>